<organism evidence="1 2">
    <name type="scientific">Melastoma candidum</name>
    <dbReference type="NCBI Taxonomy" id="119954"/>
    <lineage>
        <taxon>Eukaryota</taxon>
        <taxon>Viridiplantae</taxon>
        <taxon>Streptophyta</taxon>
        <taxon>Embryophyta</taxon>
        <taxon>Tracheophyta</taxon>
        <taxon>Spermatophyta</taxon>
        <taxon>Magnoliopsida</taxon>
        <taxon>eudicotyledons</taxon>
        <taxon>Gunneridae</taxon>
        <taxon>Pentapetalae</taxon>
        <taxon>rosids</taxon>
        <taxon>malvids</taxon>
        <taxon>Myrtales</taxon>
        <taxon>Melastomataceae</taxon>
        <taxon>Melastomatoideae</taxon>
        <taxon>Melastomateae</taxon>
        <taxon>Melastoma</taxon>
    </lineage>
</organism>
<accession>A0ACB9LK20</accession>
<name>A0ACB9LK20_9MYRT</name>
<reference evidence="2" key="1">
    <citation type="journal article" date="2023" name="Front. Plant Sci.">
        <title>Chromosomal-level genome assembly of Melastoma candidum provides insights into trichome evolution.</title>
        <authorList>
            <person name="Zhong Y."/>
            <person name="Wu W."/>
            <person name="Sun C."/>
            <person name="Zou P."/>
            <person name="Liu Y."/>
            <person name="Dai S."/>
            <person name="Zhou R."/>
        </authorList>
    </citation>
    <scope>NUCLEOTIDE SEQUENCE [LARGE SCALE GENOMIC DNA]</scope>
</reference>
<dbReference type="EMBL" id="CM042890">
    <property type="protein sequence ID" value="KAI4311262.1"/>
    <property type="molecule type" value="Genomic_DNA"/>
</dbReference>
<protein>
    <submittedName>
        <fullName evidence="1">Uncharacterized protein</fullName>
    </submittedName>
</protein>
<proteinExistence type="predicted"/>
<dbReference type="Proteomes" id="UP001057402">
    <property type="component" value="Chromosome 11"/>
</dbReference>
<evidence type="ECO:0000313" key="2">
    <source>
        <dbReference type="Proteomes" id="UP001057402"/>
    </source>
</evidence>
<sequence length="196" mass="21209">MGPSSSAKNLLLFLALFGSVLLFRNAECASEEDTLFQEINSYRASLNLSTLIQNSNAACLAKQLAGQFKNQPCSNTSGADTVPGTEPQFSNYPDLLSTCHLNVSDTRDGAIMPACVPDLVPSLVLTNFTLTQYNQNLNDTKFTGVGIGSNKNWIVVIMTTSTSEGDYTNAQSASWFFRPGLICHSAFLLISAIFFL</sequence>
<comment type="caution">
    <text evidence="1">The sequence shown here is derived from an EMBL/GenBank/DDBJ whole genome shotgun (WGS) entry which is preliminary data.</text>
</comment>
<evidence type="ECO:0000313" key="1">
    <source>
        <dbReference type="EMBL" id="KAI4311262.1"/>
    </source>
</evidence>
<gene>
    <name evidence="1" type="ORF">MLD38_036168</name>
</gene>
<keyword evidence="2" id="KW-1185">Reference proteome</keyword>